<dbReference type="FunFam" id="3.40.640.10:FF:000001">
    <property type="entry name" value="Serine hydroxymethyltransferase"/>
    <property type="match status" value="1"/>
</dbReference>
<dbReference type="UniPathway" id="UPA00288">
    <property type="reaction ID" value="UER01023"/>
</dbReference>
<evidence type="ECO:0000313" key="14">
    <source>
        <dbReference type="Proteomes" id="UP000283805"/>
    </source>
</evidence>
<evidence type="ECO:0000256" key="9">
    <source>
        <dbReference type="HAMAP-Rule" id="MF_00051"/>
    </source>
</evidence>
<dbReference type="UniPathway" id="UPA00193"/>
<evidence type="ECO:0000256" key="5">
    <source>
        <dbReference type="ARBA" id="ARBA00022490"/>
    </source>
</evidence>
<dbReference type="GO" id="GO:0030170">
    <property type="term" value="F:pyridoxal phosphate binding"/>
    <property type="evidence" value="ECO:0007669"/>
    <property type="project" value="UniProtKB-UniRule"/>
</dbReference>
<comment type="subunit">
    <text evidence="4 9">Homodimer.</text>
</comment>
<keyword evidence="7 9" id="KW-0808">Transferase</keyword>
<dbReference type="Gene3D" id="3.90.1150.10">
    <property type="entry name" value="Aspartate Aminotransferase, domain 1"/>
    <property type="match status" value="1"/>
</dbReference>
<dbReference type="EMBL" id="RAPO01000001">
    <property type="protein sequence ID" value="RKD97283.1"/>
    <property type="molecule type" value="Genomic_DNA"/>
</dbReference>
<dbReference type="HAMAP" id="MF_00051">
    <property type="entry name" value="SHMT"/>
    <property type="match status" value="1"/>
</dbReference>
<dbReference type="GO" id="GO:0019264">
    <property type="term" value="P:glycine biosynthetic process from serine"/>
    <property type="evidence" value="ECO:0007669"/>
    <property type="project" value="UniProtKB-UniRule"/>
</dbReference>
<dbReference type="PANTHER" id="PTHR11680">
    <property type="entry name" value="SERINE HYDROXYMETHYLTRANSFERASE"/>
    <property type="match status" value="1"/>
</dbReference>
<evidence type="ECO:0000256" key="11">
    <source>
        <dbReference type="SAM" id="MobiDB-lite"/>
    </source>
</evidence>
<evidence type="ECO:0000256" key="7">
    <source>
        <dbReference type="ARBA" id="ARBA00022679"/>
    </source>
</evidence>
<keyword evidence="14" id="KW-1185">Reference proteome</keyword>
<dbReference type="PIRSF" id="PIRSF000412">
    <property type="entry name" value="SHMT"/>
    <property type="match status" value="1"/>
</dbReference>
<dbReference type="InterPro" id="IPR001085">
    <property type="entry name" value="Ser_HO-MeTrfase"/>
</dbReference>
<name>A0A419WP47_9EURY</name>
<proteinExistence type="inferred from homology"/>
<feature type="region of interest" description="Disordered" evidence="11">
    <location>
        <begin position="344"/>
        <end position="365"/>
    </location>
</feature>
<dbReference type="SUPFAM" id="SSF53383">
    <property type="entry name" value="PLP-dependent transferases"/>
    <property type="match status" value="1"/>
</dbReference>
<dbReference type="InterPro" id="IPR015424">
    <property type="entry name" value="PyrdxlP-dep_Trfase"/>
</dbReference>
<evidence type="ECO:0000256" key="2">
    <source>
        <dbReference type="ARBA" id="ARBA00004496"/>
    </source>
</evidence>
<dbReference type="CDD" id="cd00378">
    <property type="entry name" value="SHMT"/>
    <property type="match status" value="1"/>
</dbReference>
<dbReference type="AlphaFoldDB" id="A0A419WP47"/>
<dbReference type="EC" id="2.1.2.1" evidence="9"/>
<keyword evidence="9" id="KW-0028">Amino-acid biosynthesis</keyword>
<comment type="similarity">
    <text evidence="3 9">Belongs to the SHMT family.</text>
</comment>
<feature type="binding site" evidence="9">
    <location>
        <position position="119"/>
    </location>
    <ligand>
        <name>(6S)-5,6,7,8-tetrahydrofolate</name>
        <dbReference type="ChEBI" id="CHEBI:57453"/>
    </ligand>
</feature>
<dbReference type="Proteomes" id="UP000283805">
    <property type="component" value="Unassembled WGS sequence"/>
</dbReference>
<dbReference type="InterPro" id="IPR019798">
    <property type="entry name" value="Ser_HO-MeTrfase_PLP_BS"/>
</dbReference>
<evidence type="ECO:0000256" key="8">
    <source>
        <dbReference type="ARBA" id="ARBA00022898"/>
    </source>
</evidence>
<comment type="caution">
    <text evidence="13">The sequence shown here is derived from an EMBL/GenBank/DDBJ whole genome shotgun (WGS) entry which is preliminary data.</text>
</comment>
<reference evidence="13 14" key="1">
    <citation type="submission" date="2018-09" db="EMBL/GenBank/DDBJ databases">
        <title>Genomic Encyclopedia of Archaeal and Bacterial Type Strains, Phase II (KMG-II): from individual species to whole genera.</title>
        <authorList>
            <person name="Goeker M."/>
        </authorList>
    </citation>
    <scope>NUCLEOTIDE SEQUENCE [LARGE SCALE GENOMIC DNA]</scope>
    <source>
        <strain evidence="13 14">DSM 13151</strain>
    </source>
</reference>
<dbReference type="GO" id="GO:0008168">
    <property type="term" value="F:methyltransferase activity"/>
    <property type="evidence" value="ECO:0007669"/>
    <property type="project" value="UniProtKB-KW"/>
</dbReference>
<dbReference type="InterPro" id="IPR015422">
    <property type="entry name" value="PyrdxlP-dep_Trfase_small"/>
</dbReference>
<feature type="modified residue" description="N6-(pyridoxal phosphate)lysine" evidence="9 10">
    <location>
        <position position="228"/>
    </location>
</feature>
<dbReference type="Pfam" id="PF00464">
    <property type="entry name" value="SHMT"/>
    <property type="match status" value="1"/>
</dbReference>
<dbReference type="PANTHER" id="PTHR11680:SF35">
    <property type="entry name" value="SERINE HYDROXYMETHYLTRANSFERASE 1"/>
    <property type="match status" value="1"/>
</dbReference>
<evidence type="ECO:0000256" key="6">
    <source>
        <dbReference type="ARBA" id="ARBA00022563"/>
    </source>
</evidence>
<keyword evidence="6 9" id="KW-0554">One-carbon metabolism</keyword>
<feature type="binding site" evidence="9">
    <location>
        <position position="242"/>
    </location>
    <ligand>
        <name>(6S)-5,6,7,8-tetrahydrofolate</name>
        <dbReference type="ChEBI" id="CHEBI:57453"/>
    </ligand>
</feature>
<comment type="subcellular location">
    <subcellularLocation>
        <location evidence="2 9">Cytoplasm</location>
    </subcellularLocation>
</comment>
<comment type="pathway">
    <text evidence="9">One-carbon metabolism; tetrahydrofolate interconversion.</text>
</comment>
<accession>A0A419WP47</accession>
<dbReference type="GO" id="GO:0004372">
    <property type="term" value="F:glycine hydroxymethyltransferase activity"/>
    <property type="evidence" value="ECO:0007669"/>
    <property type="project" value="UniProtKB-UniRule"/>
</dbReference>
<dbReference type="InterPro" id="IPR015421">
    <property type="entry name" value="PyrdxlP-dep_Trfase_major"/>
</dbReference>
<evidence type="ECO:0000259" key="12">
    <source>
        <dbReference type="Pfam" id="PF00464"/>
    </source>
</evidence>
<dbReference type="GO" id="GO:0035999">
    <property type="term" value="P:tetrahydrofolate interconversion"/>
    <property type="evidence" value="ECO:0007669"/>
    <property type="project" value="UniProtKB-UniRule"/>
</dbReference>
<protein>
    <recommendedName>
        <fullName evidence="9">Serine hydroxymethyltransferase</fullName>
        <shortName evidence="9">SHMT</shortName>
        <shortName evidence="9">Serine methylase</shortName>
        <ecNumber evidence="9">2.1.2.1</ecNumber>
    </recommendedName>
</protein>
<feature type="binding site" evidence="9">
    <location>
        <begin position="123"/>
        <end position="125"/>
    </location>
    <ligand>
        <name>(6S)-5,6,7,8-tetrahydrofolate</name>
        <dbReference type="ChEBI" id="CHEBI:57453"/>
    </ligand>
</feature>
<dbReference type="GO" id="GO:0032259">
    <property type="term" value="P:methylation"/>
    <property type="evidence" value="ECO:0007669"/>
    <property type="project" value="UniProtKB-KW"/>
</dbReference>
<comment type="pathway">
    <text evidence="9">Amino-acid biosynthesis; glycine biosynthesis; glycine from L-serine: step 1/1.</text>
</comment>
<evidence type="ECO:0000313" key="13">
    <source>
        <dbReference type="EMBL" id="RKD97283.1"/>
    </source>
</evidence>
<evidence type="ECO:0000256" key="4">
    <source>
        <dbReference type="ARBA" id="ARBA00011738"/>
    </source>
</evidence>
<evidence type="ECO:0000256" key="3">
    <source>
        <dbReference type="ARBA" id="ARBA00006376"/>
    </source>
</evidence>
<feature type="domain" description="Serine hydroxymethyltransferase-like" evidence="12">
    <location>
        <begin position="7"/>
        <end position="384"/>
    </location>
</feature>
<evidence type="ECO:0000256" key="10">
    <source>
        <dbReference type="PIRSR" id="PIRSR000412-50"/>
    </source>
</evidence>
<dbReference type="Gene3D" id="3.40.640.10">
    <property type="entry name" value="Type I PLP-dependent aspartate aminotransferase-like (Major domain)"/>
    <property type="match status" value="1"/>
</dbReference>
<dbReference type="GO" id="GO:0005737">
    <property type="term" value="C:cytoplasm"/>
    <property type="evidence" value="ECO:0007669"/>
    <property type="project" value="UniProtKB-SubCell"/>
</dbReference>
<gene>
    <name evidence="9" type="primary">glyA</name>
    <name evidence="13" type="ORF">ATJ93_0268</name>
</gene>
<comment type="function">
    <text evidence="9">Catalyzes the reversible interconversion of serine and glycine with tetrahydrofolate (THF) serving as the one-carbon carrier. Also exhibits THF-independent aldolase activity toward beta-hydroxyamino acids, producing glycine and aldehydes, via a retro-aldol mechanism.</text>
</comment>
<keyword evidence="13" id="KW-0489">Methyltransferase</keyword>
<feature type="site" description="Plays an important role in substrate specificity" evidence="9">
    <location>
        <position position="227"/>
    </location>
</feature>
<dbReference type="PROSITE" id="PS00096">
    <property type="entry name" value="SHMT"/>
    <property type="match status" value="1"/>
</dbReference>
<dbReference type="InterPro" id="IPR039429">
    <property type="entry name" value="SHMT-like_dom"/>
</dbReference>
<comment type="cofactor">
    <cofactor evidence="1 9 10">
        <name>pyridoxal 5'-phosphate</name>
        <dbReference type="ChEBI" id="CHEBI:597326"/>
    </cofactor>
</comment>
<evidence type="ECO:0000256" key="1">
    <source>
        <dbReference type="ARBA" id="ARBA00001933"/>
    </source>
</evidence>
<feature type="binding site" evidence="9">
    <location>
        <begin position="353"/>
        <end position="355"/>
    </location>
    <ligand>
        <name>(6S)-5,6,7,8-tetrahydrofolate</name>
        <dbReference type="ChEBI" id="CHEBI:57453"/>
    </ligand>
</feature>
<dbReference type="OrthoDB" id="5821at2157"/>
<keyword evidence="8 9" id="KW-0663">Pyridoxal phosphate</keyword>
<dbReference type="RefSeq" id="WP_120242839.1">
    <property type="nucleotide sequence ID" value="NZ_RAPO01000001.1"/>
</dbReference>
<comment type="catalytic activity">
    <reaction evidence="9">
        <text>(6R)-5,10-methylene-5,6,7,8-tetrahydrofolate + glycine + H2O = (6S)-5,6,7,8-tetrahydrofolate + L-serine</text>
        <dbReference type="Rhea" id="RHEA:15481"/>
        <dbReference type="ChEBI" id="CHEBI:15377"/>
        <dbReference type="ChEBI" id="CHEBI:15636"/>
        <dbReference type="ChEBI" id="CHEBI:33384"/>
        <dbReference type="ChEBI" id="CHEBI:57305"/>
        <dbReference type="ChEBI" id="CHEBI:57453"/>
        <dbReference type="EC" id="2.1.2.1"/>
    </reaction>
</comment>
<dbReference type="InterPro" id="IPR049943">
    <property type="entry name" value="Ser_HO-MeTrfase-like"/>
</dbReference>
<dbReference type="NCBIfam" id="NF000586">
    <property type="entry name" value="PRK00011.1"/>
    <property type="match status" value="1"/>
</dbReference>
<organism evidence="13 14">
    <name type="scientific">Halopiger aswanensis</name>
    <dbReference type="NCBI Taxonomy" id="148449"/>
    <lineage>
        <taxon>Archaea</taxon>
        <taxon>Methanobacteriati</taxon>
        <taxon>Methanobacteriota</taxon>
        <taxon>Stenosarchaea group</taxon>
        <taxon>Halobacteria</taxon>
        <taxon>Halobacteriales</taxon>
        <taxon>Natrialbaceae</taxon>
        <taxon>Halopiger</taxon>
    </lineage>
</organism>
<keyword evidence="5 9" id="KW-0963">Cytoplasm</keyword>
<sequence>MEHDHVREVDPDVADALENEVDRQRSTLQMIASENHASEAVIDAQGSALTNKYAEGYPGERYYGGCEFADDVEELAIERATELFGAEHVNVQPHAGTQANQAVYFAMLEPGDKILSLDLNHGGHLSHGHPANFTGQLYEVEQYEVDPETGYIDYESLAEHAAEFDPDIIVSGYSAYPREIEWERIQDVADDVDALHLADIAHITGLVAAGVHPSPVGVADFVTGSTHKTIRAGRGGIVMCDEEYADDIDSAVFPGGQGGPLMHNIAGKAVGFKEALQPEFEDYAEQTVANAKALGESLSEHGFSLVSGGTDNHLVLVDLRESHPDTSGGDAEEALEEAGIVLNGNTVPGETRSPFDPSGIRAGTPALTTRGFDEDDCRKVGDLIARVIDNLEDEEVIAEVREEVEELCEANPLYE</sequence>